<feature type="transmembrane region" description="Helical" evidence="1">
    <location>
        <begin position="287"/>
        <end position="310"/>
    </location>
</feature>
<keyword evidence="3" id="KW-1185">Reference proteome</keyword>
<keyword evidence="1" id="KW-0472">Membrane</keyword>
<keyword evidence="1" id="KW-0812">Transmembrane</keyword>
<evidence type="ECO:0000256" key="1">
    <source>
        <dbReference type="SAM" id="Phobius"/>
    </source>
</evidence>
<gene>
    <name evidence="2" type="ORF">KHLLAP_LOCUS3010</name>
</gene>
<feature type="transmembrane region" description="Helical" evidence="1">
    <location>
        <begin position="20"/>
        <end position="39"/>
    </location>
</feature>
<reference evidence="2" key="1">
    <citation type="submission" date="2023-10" db="EMBL/GenBank/DDBJ databases">
        <authorList>
            <person name="Hackl T."/>
        </authorList>
    </citation>
    <scope>NUCLEOTIDE SEQUENCE</scope>
</reference>
<evidence type="ECO:0000313" key="3">
    <source>
        <dbReference type="Proteomes" id="UP001295740"/>
    </source>
</evidence>
<name>A0AAI8VDG3_9PEZI</name>
<keyword evidence="1" id="KW-1133">Transmembrane helix</keyword>
<organism evidence="2 3">
    <name type="scientific">Anthostomella pinea</name>
    <dbReference type="NCBI Taxonomy" id="933095"/>
    <lineage>
        <taxon>Eukaryota</taxon>
        <taxon>Fungi</taxon>
        <taxon>Dikarya</taxon>
        <taxon>Ascomycota</taxon>
        <taxon>Pezizomycotina</taxon>
        <taxon>Sordariomycetes</taxon>
        <taxon>Xylariomycetidae</taxon>
        <taxon>Xylariales</taxon>
        <taxon>Xylariaceae</taxon>
        <taxon>Anthostomella</taxon>
    </lineage>
</organism>
<feature type="transmembrane region" description="Helical" evidence="1">
    <location>
        <begin position="130"/>
        <end position="153"/>
    </location>
</feature>
<feature type="transmembrane region" description="Helical" evidence="1">
    <location>
        <begin position="253"/>
        <end position="275"/>
    </location>
</feature>
<sequence>MRYVLFKLTYQSGDIIFADWITLFTLCLAPLIVHVLSGAPRPSYLTRGRPPWHERFCHYNPTSILWRYAAIADRRIRARSWDALTMAASNALFWTPRGWDGSEEMVAVARPLTTRLPEHTRVEIFSKESLLTVIITLQGTSAVYSIAGGLSGATYFNSSFGLDAVFFPVAVFGLLRLCAAFWLTEDYHFGYTAVKDSFRLNSFPSVREEPVREDLDKGPFAGVVRMDSLLQSDEPYDVVNRTRFRPTSYWPSILFRALWMVPVCGLWVLSSFYVVPFGGKYDAPVTSWLVGLMFLILFTASGAIYAYYFVRGRTTTTLIPCISAFWYKIYTVLIFGLMVTTIAIACVETKKTPCGRYTSLGGVLGDITACRGQGTVLFPVGEGSKGPFALASSNPNSAGDAPVLDRNTWMYNFTGTCIGRPSDDLWVFSDYYSLYNGSGWVVTAEEGTSYAHYTHDTRDKVE</sequence>
<dbReference type="Proteomes" id="UP001295740">
    <property type="component" value="Unassembled WGS sequence"/>
</dbReference>
<feature type="transmembrane region" description="Helical" evidence="1">
    <location>
        <begin position="165"/>
        <end position="183"/>
    </location>
</feature>
<proteinExistence type="predicted"/>
<accession>A0AAI8VDG3</accession>
<comment type="caution">
    <text evidence="2">The sequence shown here is derived from an EMBL/GenBank/DDBJ whole genome shotgun (WGS) entry which is preliminary data.</text>
</comment>
<dbReference type="EMBL" id="CAUWAG010000004">
    <property type="protein sequence ID" value="CAJ2502542.1"/>
    <property type="molecule type" value="Genomic_DNA"/>
</dbReference>
<evidence type="ECO:0000313" key="2">
    <source>
        <dbReference type="EMBL" id="CAJ2502542.1"/>
    </source>
</evidence>
<dbReference type="AlphaFoldDB" id="A0AAI8VDG3"/>
<protein>
    <submittedName>
        <fullName evidence="2">Uu.00g099360.m01.CDS01</fullName>
    </submittedName>
</protein>
<feature type="transmembrane region" description="Helical" evidence="1">
    <location>
        <begin position="322"/>
        <end position="345"/>
    </location>
</feature>